<evidence type="ECO:0000259" key="5">
    <source>
        <dbReference type="Pfam" id="PF00195"/>
    </source>
</evidence>
<keyword evidence="8" id="KW-1185">Reference proteome</keyword>
<dbReference type="GO" id="GO:0016747">
    <property type="term" value="F:acyltransferase activity, transferring groups other than amino-acyl groups"/>
    <property type="evidence" value="ECO:0007669"/>
    <property type="project" value="InterPro"/>
</dbReference>
<feature type="domain" description="Chalcone/stilbene synthase C-terminal" evidence="6">
    <location>
        <begin position="224"/>
        <end position="357"/>
    </location>
</feature>
<organism evidence="7 8">
    <name type="scientific">Sutcliffiella cohnii</name>
    <dbReference type="NCBI Taxonomy" id="33932"/>
    <lineage>
        <taxon>Bacteria</taxon>
        <taxon>Bacillati</taxon>
        <taxon>Bacillota</taxon>
        <taxon>Bacilli</taxon>
        <taxon>Bacillales</taxon>
        <taxon>Bacillaceae</taxon>
        <taxon>Sutcliffiella</taxon>
    </lineage>
</organism>
<dbReference type="GO" id="GO:0030639">
    <property type="term" value="P:polyketide biosynthetic process"/>
    <property type="evidence" value="ECO:0007669"/>
    <property type="project" value="TreeGrafter"/>
</dbReference>
<dbReference type="KEGG" id="bcoh:BC6307_10315"/>
<keyword evidence="3" id="KW-0012">Acyltransferase</keyword>
<dbReference type="RefSeq" id="WP_066414262.1">
    <property type="nucleotide sequence ID" value="NZ_CP018866.1"/>
</dbReference>
<dbReference type="InterPro" id="IPR016039">
    <property type="entry name" value="Thiolase-like"/>
</dbReference>
<dbReference type="EMBL" id="CP018866">
    <property type="protein sequence ID" value="AST91645.1"/>
    <property type="molecule type" value="Genomic_DNA"/>
</dbReference>
<evidence type="ECO:0000256" key="3">
    <source>
        <dbReference type="ARBA" id="ARBA00023315"/>
    </source>
</evidence>
<sequence length="360" mass="40264">MPKIVSVGTAVPKFALNQETVVEFARELFSHSYSDIERLLSIFSNGNISKRHFVKGLDWFKENHSFEEKNDVYIQEAISYGVRAINNCLNNESMLHEAIHLDEIDAIFYISSTGISTPSIEARIMNKLSFSEHVKRIPIWGLGCAGGAAGLTRAFEYCKAFPEHKVLVLTVELCSLTFQRQDPSKSNLVGTSLFADGIACACIVGDLVEFNNKITCPSIIDTLSTLMKDSEEVMGWDIKNDGLYVVFSRDIPTIIRTWLHTNVQKFLLKHNLSTNEIDQCIFHPGGKKVLDAYEKSLQLSKDKLKSSQTILNLYGNMSSATIFYVLKEVMEKEAQKGDTGLAVALGPGFCSEQVLLKWED</sequence>
<dbReference type="Proteomes" id="UP000215224">
    <property type="component" value="Chromosome"/>
</dbReference>
<dbReference type="InterPro" id="IPR012328">
    <property type="entry name" value="Chalcone/stilbene_synt_C"/>
</dbReference>
<evidence type="ECO:0000313" key="7">
    <source>
        <dbReference type="EMBL" id="AST91645.1"/>
    </source>
</evidence>
<proteinExistence type="inferred from homology"/>
<reference evidence="7 8" key="1">
    <citation type="submission" date="2016-12" db="EMBL/GenBank/DDBJ databases">
        <title>The whole genome sequencing and assembly of Bacillus cohnii DSM 6307T strain.</title>
        <authorList>
            <person name="Lee Y.-J."/>
            <person name="Yi H."/>
            <person name="Bahn Y.-S."/>
            <person name="Kim J.F."/>
            <person name="Lee D.-W."/>
        </authorList>
    </citation>
    <scope>NUCLEOTIDE SEQUENCE [LARGE SCALE GENOMIC DNA]</scope>
    <source>
        <strain evidence="7 8">DSM 6307</strain>
    </source>
</reference>
<dbReference type="Gene3D" id="3.40.47.10">
    <property type="match status" value="2"/>
</dbReference>
<protein>
    <submittedName>
        <fullName evidence="7">Type III polyketide synthase</fullName>
    </submittedName>
</protein>
<dbReference type="PANTHER" id="PTHR11877:SF99">
    <property type="entry name" value="1,3,6,8-TETRAHYDROXYNAPHTHALENE SYNTHASE"/>
    <property type="match status" value="1"/>
</dbReference>
<dbReference type="InterPro" id="IPR011141">
    <property type="entry name" value="Polyketide_synthase_type-III"/>
</dbReference>
<evidence type="ECO:0000256" key="1">
    <source>
        <dbReference type="ARBA" id="ARBA00005531"/>
    </source>
</evidence>
<evidence type="ECO:0000256" key="2">
    <source>
        <dbReference type="ARBA" id="ARBA00022679"/>
    </source>
</evidence>
<evidence type="ECO:0000256" key="4">
    <source>
        <dbReference type="PIRSR" id="PIRSR000451-1"/>
    </source>
</evidence>
<dbReference type="Pfam" id="PF00195">
    <property type="entry name" value="Chal_sti_synt_N"/>
    <property type="match status" value="1"/>
</dbReference>
<feature type="domain" description="Chalcone/stilbene synthase N-terminal" evidence="5">
    <location>
        <begin position="4"/>
        <end position="205"/>
    </location>
</feature>
<name>A0A223KQ50_9BACI</name>
<dbReference type="PIRSF" id="PIRSF000451">
    <property type="entry name" value="PKS_III"/>
    <property type="match status" value="1"/>
</dbReference>
<evidence type="ECO:0000313" key="8">
    <source>
        <dbReference type="Proteomes" id="UP000215224"/>
    </source>
</evidence>
<dbReference type="CDD" id="cd00831">
    <property type="entry name" value="CHS_like"/>
    <property type="match status" value="1"/>
</dbReference>
<evidence type="ECO:0000259" key="6">
    <source>
        <dbReference type="Pfam" id="PF02797"/>
    </source>
</evidence>
<dbReference type="STRING" id="1314751.GCA_001591425_01531"/>
<comment type="similarity">
    <text evidence="1">Belongs to the thiolase-like superfamily. Chalcone/stilbene synthases family.</text>
</comment>
<accession>A0A223KQ50</accession>
<dbReference type="AlphaFoldDB" id="A0A223KQ50"/>
<dbReference type="InterPro" id="IPR001099">
    <property type="entry name" value="Chalcone/stilbene_synt_N"/>
</dbReference>
<dbReference type="SUPFAM" id="SSF53901">
    <property type="entry name" value="Thiolase-like"/>
    <property type="match status" value="2"/>
</dbReference>
<dbReference type="Pfam" id="PF02797">
    <property type="entry name" value="Chal_sti_synt_C"/>
    <property type="match status" value="1"/>
</dbReference>
<keyword evidence="2" id="KW-0808">Transferase</keyword>
<dbReference type="PANTHER" id="PTHR11877">
    <property type="entry name" value="HYDROXYMETHYLGLUTARYL-COA SYNTHASE"/>
    <property type="match status" value="1"/>
</dbReference>
<feature type="active site" description="Acyl-thioester intermediate" evidence="4">
    <location>
        <position position="144"/>
    </location>
</feature>
<gene>
    <name evidence="7" type="ORF">BC6307_10315</name>
</gene>